<sequence length="337" mass="36836">MEPKTLKEAYGKSLLLSSPGMHEMADNIASLLAKKGRVFDRARLTYEHFANGEAKPTIPQTVRGEHVFFLHPMQHPEPNLALILMLLTNDALARASAAGITLVLPYLSYTRQDRKDKGRVPISARVVADLIQTNPKVERLITFDLHADQIQGFYSIPVDNLLGMQVHARYFRERFGGDYSKTSVVAPDYGSSVRARRFADLLDPTVPVTIIEKRRIAAGETKIMGINGPEVASRDVIIYDDMIDSGGTNHGAVAEMQKQGAATIYNAATHGLFTKGAEARFAEAGLPVVVCNTIPRTPEYRVAHASWLSFASIDELLADAISEASTVGGSVSKLFIT</sequence>
<proteinExistence type="predicted"/>
<comment type="caution">
    <text evidence="11">The sequence shown here is derived from an EMBL/GenBank/DDBJ whole genome shotgun (WGS) entry which is preliminary data.</text>
</comment>
<dbReference type="Proteomes" id="UP000176377">
    <property type="component" value="Unassembled WGS sequence"/>
</dbReference>
<dbReference type="AlphaFoldDB" id="A0A1F6DIL0"/>
<dbReference type="GO" id="GO:0005737">
    <property type="term" value="C:cytoplasm"/>
    <property type="evidence" value="ECO:0007669"/>
    <property type="project" value="TreeGrafter"/>
</dbReference>
<evidence type="ECO:0000313" key="11">
    <source>
        <dbReference type="EMBL" id="OGG60842.1"/>
    </source>
</evidence>
<evidence type="ECO:0000256" key="3">
    <source>
        <dbReference type="ARBA" id="ARBA00022723"/>
    </source>
</evidence>
<evidence type="ECO:0000256" key="2">
    <source>
        <dbReference type="ARBA" id="ARBA00022679"/>
    </source>
</evidence>
<dbReference type="InterPro" id="IPR029057">
    <property type="entry name" value="PRTase-like"/>
</dbReference>
<dbReference type="PANTHER" id="PTHR10210:SF32">
    <property type="entry name" value="RIBOSE-PHOSPHATE PYROPHOSPHOKINASE 2"/>
    <property type="match status" value="1"/>
</dbReference>
<evidence type="ECO:0000256" key="7">
    <source>
        <dbReference type="ARBA" id="ARBA00022840"/>
    </source>
</evidence>
<dbReference type="GO" id="GO:0016301">
    <property type="term" value="F:kinase activity"/>
    <property type="evidence" value="ECO:0007669"/>
    <property type="project" value="UniProtKB-KW"/>
</dbReference>
<evidence type="ECO:0000256" key="5">
    <source>
        <dbReference type="ARBA" id="ARBA00022741"/>
    </source>
</evidence>
<evidence type="ECO:0000256" key="1">
    <source>
        <dbReference type="ARBA" id="ARBA00013247"/>
    </source>
</evidence>
<evidence type="ECO:0000256" key="4">
    <source>
        <dbReference type="ARBA" id="ARBA00022727"/>
    </source>
</evidence>
<dbReference type="SUPFAM" id="SSF53271">
    <property type="entry name" value="PRTase-like"/>
    <property type="match status" value="1"/>
</dbReference>
<keyword evidence="6" id="KW-0418">Kinase</keyword>
<evidence type="ECO:0000256" key="8">
    <source>
        <dbReference type="ARBA" id="ARBA00022842"/>
    </source>
</evidence>
<dbReference type="FunFam" id="3.40.50.2020:FF:000007">
    <property type="entry name" value="Ribose-phosphate pyrophosphokinase"/>
    <property type="match status" value="1"/>
</dbReference>
<dbReference type="Pfam" id="PF13793">
    <property type="entry name" value="Pribosyltran_N"/>
    <property type="match status" value="1"/>
</dbReference>
<reference evidence="11 12" key="1">
    <citation type="journal article" date="2016" name="Nat. Commun.">
        <title>Thousands of microbial genomes shed light on interconnected biogeochemical processes in an aquifer system.</title>
        <authorList>
            <person name="Anantharaman K."/>
            <person name="Brown C.T."/>
            <person name="Hug L.A."/>
            <person name="Sharon I."/>
            <person name="Castelle C.J."/>
            <person name="Probst A.J."/>
            <person name="Thomas B.C."/>
            <person name="Singh A."/>
            <person name="Wilkins M.J."/>
            <person name="Karaoz U."/>
            <person name="Brodie E.L."/>
            <person name="Williams K.H."/>
            <person name="Hubbard S.S."/>
            <person name="Banfield J.F."/>
        </authorList>
    </citation>
    <scope>NUCLEOTIDE SEQUENCE [LARGE SCALE GENOMIC DNA]</scope>
</reference>
<evidence type="ECO:0000259" key="10">
    <source>
        <dbReference type="Pfam" id="PF13793"/>
    </source>
</evidence>
<evidence type="ECO:0000256" key="9">
    <source>
        <dbReference type="ARBA" id="ARBA00049535"/>
    </source>
</evidence>
<comment type="catalytic activity">
    <reaction evidence="9">
        <text>D-ribose 5-phosphate + ATP = 5-phospho-alpha-D-ribose 1-diphosphate + AMP + H(+)</text>
        <dbReference type="Rhea" id="RHEA:15609"/>
        <dbReference type="ChEBI" id="CHEBI:15378"/>
        <dbReference type="ChEBI" id="CHEBI:30616"/>
        <dbReference type="ChEBI" id="CHEBI:58017"/>
        <dbReference type="ChEBI" id="CHEBI:78346"/>
        <dbReference type="ChEBI" id="CHEBI:456215"/>
        <dbReference type="EC" id="2.7.6.1"/>
    </reaction>
</comment>
<feature type="domain" description="Ribose-phosphate pyrophosphokinase N-terminal" evidence="10">
    <location>
        <begin position="16"/>
        <end position="133"/>
    </location>
</feature>
<dbReference type="EMBL" id="MFLA01000001">
    <property type="protein sequence ID" value="OGG60842.1"/>
    <property type="molecule type" value="Genomic_DNA"/>
</dbReference>
<accession>A0A1F6DIL0</accession>
<dbReference type="GO" id="GO:0005524">
    <property type="term" value="F:ATP binding"/>
    <property type="evidence" value="ECO:0007669"/>
    <property type="project" value="UniProtKB-KW"/>
</dbReference>
<dbReference type="PANTHER" id="PTHR10210">
    <property type="entry name" value="RIBOSE-PHOSPHATE DIPHOSPHOKINASE FAMILY MEMBER"/>
    <property type="match status" value="1"/>
</dbReference>
<keyword evidence="4" id="KW-0545">Nucleotide biosynthesis</keyword>
<dbReference type="CDD" id="cd06223">
    <property type="entry name" value="PRTases_typeI"/>
    <property type="match status" value="1"/>
</dbReference>
<organism evidence="11 12">
    <name type="scientific">Candidatus Kaiserbacteria bacterium RIFCSPHIGHO2_01_FULL_56_24</name>
    <dbReference type="NCBI Taxonomy" id="1798487"/>
    <lineage>
        <taxon>Bacteria</taxon>
        <taxon>Candidatus Kaiseribacteriota</taxon>
    </lineage>
</organism>
<evidence type="ECO:0000313" key="12">
    <source>
        <dbReference type="Proteomes" id="UP000176377"/>
    </source>
</evidence>
<keyword evidence="7" id="KW-0067">ATP-binding</keyword>
<dbReference type="GO" id="GO:0000287">
    <property type="term" value="F:magnesium ion binding"/>
    <property type="evidence" value="ECO:0007669"/>
    <property type="project" value="InterPro"/>
</dbReference>
<keyword evidence="8" id="KW-0460">Magnesium</keyword>
<dbReference type="Pfam" id="PF14572">
    <property type="entry name" value="Pribosyl_synth"/>
    <property type="match status" value="1"/>
</dbReference>
<name>A0A1F6DIL0_9BACT</name>
<dbReference type="GO" id="GO:0004749">
    <property type="term" value="F:ribose phosphate diphosphokinase activity"/>
    <property type="evidence" value="ECO:0007669"/>
    <property type="project" value="UniProtKB-EC"/>
</dbReference>
<dbReference type="GO" id="GO:0006015">
    <property type="term" value="P:5-phosphoribose 1-diphosphate biosynthetic process"/>
    <property type="evidence" value="ECO:0007669"/>
    <property type="project" value="TreeGrafter"/>
</dbReference>
<dbReference type="InterPro" id="IPR005946">
    <property type="entry name" value="Rib-P_diPkinase"/>
</dbReference>
<dbReference type="NCBIfam" id="TIGR01251">
    <property type="entry name" value="ribP_PPkin"/>
    <property type="match status" value="1"/>
</dbReference>
<dbReference type="EC" id="2.7.6.1" evidence="1"/>
<keyword evidence="5" id="KW-0547">Nucleotide-binding</keyword>
<dbReference type="GO" id="GO:0002189">
    <property type="term" value="C:ribose phosphate diphosphokinase complex"/>
    <property type="evidence" value="ECO:0007669"/>
    <property type="project" value="TreeGrafter"/>
</dbReference>
<protein>
    <recommendedName>
        <fullName evidence="1">ribose-phosphate diphosphokinase</fullName>
        <ecNumber evidence="1">2.7.6.1</ecNumber>
    </recommendedName>
</protein>
<dbReference type="InterPro" id="IPR000836">
    <property type="entry name" value="PRTase_dom"/>
</dbReference>
<dbReference type="SMART" id="SM01400">
    <property type="entry name" value="Pribosyltran_N"/>
    <property type="match status" value="1"/>
</dbReference>
<dbReference type="InterPro" id="IPR029099">
    <property type="entry name" value="Pribosyltran_N"/>
</dbReference>
<keyword evidence="2" id="KW-0808">Transferase</keyword>
<dbReference type="Gene3D" id="3.40.50.2020">
    <property type="match status" value="2"/>
</dbReference>
<gene>
    <name evidence="11" type="ORF">A2765_01350</name>
</gene>
<evidence type="ECO:0000256" key="6">
    <source>
        <dbReference type="ARBA" id="ARBA00022777"/>
    </source>
</evidence>
<keyword evidence="3" id="KW-0479">Metal-binding</keyword>
<dbReference type="GO" id="GO:0006164">
    <property type="term" value="P:purine nucleotide biosynthetic process"/>
    <property type="evidence" value="ECO:0007669"/>
    <property type="project" value="TreeGrafter"/>
</dbReference>